<proteinExistence type="predicted"/>
<accession>A0A942DXM2</accession>
<sequence>MTVYRRLITRLALSASILAGTLVAAQAQDAAAVAERMKQFLSKQAMEISWSGIEGGGEAFTLEGVKFKATGETTPVELGKVSFEGVSEQDGTYRVETITTEAYSTTEDGAKIEVSPLVLSGVNLPAEGQSDPVADLMFYEGLELASLKVSMADRQVFSLENLTVEIPTPEDGQPMEFSGSAEKFTADLSLAEDPQAKAAIEALGLQTLTGSVEMTGSWNPADGRMGLSQYDLSVDNAGTFGMTFDLGGYTRDFIKAMQDMQKQMAEQPAGADDSAQGLAMLGLMQQLTFHSASLRWDDDTLTDKIIEYVAKSQNMKPEDIKNQAKAIMPFLTAQLNNPELSGQITSAVNAYLDNPQSLEISASPSTPVPFAQIMAAGMSDPMDLTKSLGVTVKANQAGAE</sequence>
<keyword evidence="1" id="KW-0732">Signal</keyword>
<feature type="chain" id="PRO_5037673427" description="DUF945 domain-containing protein" evidence="1">
    <location>
        <begin position="28"/>
        <end position="400"/>
    </location>
</feature>
<evidence type="ECO:0000313" key="3">
    <source>
        <dbReference type="Proteomes" id="UP000680348"/>
    </source>
</evidence>
<evidence type="ECO:0008006" key="4">
    <source>
        <dbReference type="Google" id="ProtNLM"/>
    </source>
</evidence>
<gene>
    <name evidence="2" type="ORF">KEU06_11545</name>
</gene>
<name>A0A942DXM2_9HYPH</name>
<evidence type="ECO:0000256" key="1">
    <source>
        <dbReference type="SAM" id="SignalP"/>
    </source>
</evidence>
<keyword evidence="3" id="KW-1185">Reference proteome</keyword>
<dbReference type="EMBL" id="JAGWCR010000005">
    <property type="protein sequence ID" value="MBS3649243.1"/>
    <property type="molecule type" value="Genomic_DNA"/>
</dbReference>
<comment type="caution">
    <text evidence="2">The sequence shown here is derived from an EMBL/GenBank/DDBJ whole genome shotgun (WGS) entry which is preliminary data.</text>
</comment>
<dbReference type="AlphaFoldDB" id="A0A942DXM2"/>
<evidence type="ECO:0000313" key="2">
    <source>
        <dbReference type="EMBL" id="MBS3649243.1"/>
    </source>
</evidence>
<feature type="signal peptide" evidence="1">
    <location>
        <begin position="1"/>
        <end position="27"/>
    </location>
</feature>
<reference evidence="2" key="1">
    <citation type="submission" date="2021-04" db="EMBL/GenBank/DDBJ databases">
        <title>Pseudaminobacter soli sp. nov., isolated from paddy soil contaminated by heavy metals.</title>
        <authorList>
            <person name="Zhang K."/>
        </authorList>
    </citation>
    <scope>NUCLEOTIDE SEQUENCE</scope>
    <source>
        <strain evidence="2">19-2017</strain>
    </source>
</reference>
<protein>
    <recommendedName>
        <fullName evidence="4">DUF945 domain-containing protein</fullName>
    </recommendedName>
</protein>
<dbReference type="Proteomes" id="UP000680348">
    <property type="component" value="Unassembled WGS sequence"/>
</dbReference>
<organism evidence="2 3">
    <name type="scientific">Pseudaminobacter soli</name>
    <name type="common">ex Zhang et al. 2022</name>
    <dbReference type="NCBI Taxonomy" id="2831468"/>
    <lineage>
        <taxon>Bacteria</taxon>
        <taxon>Pseudomonadati</taxon>
        <taxon>Pseudomonadota</taxon>
        <taxon>Alphaproteobacteria</taxon>
        <taxon>Hyphomicrobiales</taxon>
        <taxon>Phyllobacteriaceae</taxon>
        <taxon>Pseudaminobacter</taxon>
    </lineage>
</organism>
<dbReference type="RefSeq" id="WP_188254803.1">
    <property type="nucleotide sequence ID" value="NZ_JABVCF010000005.1"/>
</dbReference>